<feature type="transmembrane region" description="Helical" evidence="1">
    <location>
        <begin position="6"/>
        <end position="22"/>
    </location>
</feature>
<dbReference type="AlphaFoldDB" id="A0A9D0YXM1"/>
<evidence type="ECO:0000313" key="3">
    <source>
        <dbReference type="Proteomes" id="UP000886819"/>
    </source>
</evidence>
<evidence type="ECO:0000256" key="1">
    <source>
        <dbReference type="SAM" id="Phobius"/>
    </source>
</evidence>
<keyword evidence="1" id="KW-1133">Transmembrane helix</keyword>
<dbReference type="EMBL" id="DVFI01000053">
    <property type="protein sequence ID" value="HIQ62683.1"/>
    <property type="molecule type" value="Genomic_DNA"/>
</dbReference>
<accession>A0A9D0YXM1</accession>
<protein>
    <submittedName>
        <fullName evidence="2">FeoB-associated Cys-rich membrane protein</fullName>
    </submittedName>
</protein>
<dbReference type="Pfam" id="PF12669">
    <property type="entry name" value="FeoB_associated"/>
    <property type="match status" value="1"/>
</dbReference>
<keyword evidence="1" id="KW-0472">Membrane</keyword>
<evidence type="ECO:0000313" key="2">
    <source>
        <dbReference type="EMBL" id="HIQ62683.1"/>
    </source>
</evidence>
<reference evidence="2" key="2">
    <citation type="journal article" date="2021" name="PeerJ">
        <title>Extensive microbial diversity within the chicken gut microbiome revealed by metagenomics and culture.</title>
        <authorList>
            <person name="Gilroy R."/>
            <person name="Ravi A."/>
            <person name="Getino M."/>
            <person name="Pursley I."/>
            <person name="Horton D.L."/>
            <person name="Alikhan N.F."/>
            <person name="Baker D."/>
            <person name="Gharbi K."/>
            <person name="Hall N."/>
            <person name="Watson M."/>
            <person name="Adriaenssens E.M."/>
            <person name="Foster-Nyarko E."/>
            <person name="Jarju S."/>
            <person name="Secka A."/>
            <person name="Antonio M."/>
            <person name="Oren A."/>
            <person name="Chaudhuri R.R."/>
            <person name="La Ragione R."/>
            <person name="Hildebrand F."/>
            <person name="Pallen M.J."/>
        </authorList>
    </citation>
    <scope>NUCLEOTIDE SEQUENCE</scope>
    <source>
        <strain evidence="2">ChiHile30-977</strain>
    </source>
</reference>
<comment type="caution">
    <text evidence="2">The sequence shown here is derived from an EMBL/GenBank/DDBJ whole genome shotgun (WGS) entry which is preliminary data.</text>
</comment>
<dbReference type="Proteomes" id="UP000886819">
    <property type="component" value="Unassembled WGS sequence"/>
</dbReference>
<name>A0A9D0YXM1_9FIRM</name>
<keyword evidence="1" id="KW-0812">Transmembrane</keyword>
<proteinExistence type="predicted"/>
<reference evidence="2" key="1">
    <citation type="submission" date="2020-10" db="EMBL/GenBank/DDBJ databases">
        <authorList>
            <person name="Gilroy R."/>
        </authorList>
    </citation>
    <scope>NUCLEOTIDE SEQUENCE</scope>
    <source>
        <strain evidence="2">ChiHile30-977</strain>
    </source>
</reference>
<organism evidence="2 3">
    <name type="scientific">Candidatus Avichristensenella intestinipullorum</name>
    <dbReference type="NCBI Taxonomy" id="2840693"/>
    <lineage>
        <taxon>Bacteria</taxon>
        <taxon>Bacillati</taxon>
        <taxon>Bacillota</taxon>
        <taxon>Clostridia</taxon>
        <taxon>Candidatus Avichristensenella</taxon>
    </lineage>
</organism>
<sequence>MATWIVGGLLAVAVIAIIWKMIRDKLQHRGGCCGDCSGCTACKHE</sequence>
<gene>
    <name evidence="2" type="ORF">IAA66_03735</name>
</gene>